<name>A0A174D350_9FIRM</name>
<keyword evidence="5" id="KW-0448">Lipopolysaccharide biosynthesis</keyword>
<keyword evidence="3 10" id="KW-0808">Transferase</keyword>
<feature type="domain" description="Glycosyltransferase 2-like" evidence="9">
    <location>
        <begin position="11"/>
        <end position="102"/>
    </location>
</feature>
<dbReference type="EMBL" id="CYZE01000004">
    <property type="protein sequence ID" value="CUO20081.1"/>
    <property type="molecule type" value="Genomic_DNA"/>
</dbReference>
<evidence type="ECO:0000256" key="3">
    <source>
        <dbReference type="ARBA" id="ARBA00022679"/>
    </source>
</evidence>
<dbReference type="PANTHER" id="PTHR48090:SF3">
    <property type="entry name" value="UNDECAPRENYL-PHOSPHATE 4-DEOXY-4-FORMAMIDO-L-ARABINOSE TRANSFERASE"/>
    <property type="match status" value="1"/>
</dbReference>
<dbReference type="InterPro" id="IPR001173">
    <property type="entry name" value="Glyco_trans_2-like"/>
</dbReference>
<dbReference type="AlphaFoldDB" id="A0A174D350"/>
<dbReference type="Proteomes" id="UP000095651">
    <property type="component" value="Unassembled WGS sequence"/>
</dbReference>
<evidence type="ECO:0000313" key="10">
    <source>
        <dbReference type="EMBL" id="CUO20081.1"/>
    </source>
</evidence>
<evidence type="ECO:0000313" key="11">
    <source>
        <dbReference type="Proteomes" id="UP000095651"/>
    </source>
</evidence>
<dbReference type="EC" id="2.4.1.-" evidence="10"/>
<keyword evidence="7 8" id="KW-0472">Membrane</keyword>
<evidence type="ECO:0000256" key="4">
    <source>
        <dbReference type="ARBA" id="ARBA00022692"/>
    </source>
</evidence>
<keyword evidence="1" id="KW-1003">Cell membrane</keyword>
<keyword evidence="6 8" id="KW-1133">Transmembrane helix</keyword>
<evidence type="ECO:0000256" key="6">
    <source>
        <dbReference type="ARBA" id="ARBA00022989"/>
    </source>
</evidence>
<gene>
    <name evidence="10" type="primary">yfdH_2</name>
    <name evidence="10" type="ORF">ERS852407_02139</name>
</gene>
<evidence type="ECO:0000256" key="7">
    <source>
        <dbReference type="ARBA" id="ARBA00023136"/>
    </source>
</evidence>
<dbReference type="RefSeq" id="WP_055654849.1">
    <property type="nucleotide sequence ID" value="NZ_CABIXC010000004.1"/>
</dbReference>
<evidence type="ECO:0000256" key="5">
    <source>
        <dbReference type="ARBA" id="ARBA00022985"/>
    </source>
</evidence>
<dbReference type="GO" id="GO:0005886">
    <property type="term" value="C:plasma membrane"/>
    <property type="evidence" value="ECO:0007669"/>
    <property type="project" value="TreeGrafter"/>
</dbReference>
<protein>
    <submittedName>
        <fullName evidence="10">Glycosyl transferase family protein</fullName>
        <ecNumber evidence="10">2.4.1.-</ecNumber>
    </submittedName>
</protein>
<accession>A0A174D350</accession>
<proteinExistence type="predicted"/>
<dbReference type="GO" id="GO:0016757">
    <property type="term" value="F:glycosyltransferase activity"/>
    <property type="evidence" value="ECO:0007669"/>
    <property type="project" value="UniProtKB-KW"/>
</dbReference>
<dbReference type="InterPro" id="IPR029044">
    <property type="entry name" value="Nucleotide-diphossugar_trans"/>
</dbReference>
<keyword evidence="2 10" id="KW-0328">Glycosyltransferase</keyword>
<dbReference type="Gene3D" id="3.90.550.10">
    <property type="entry name" value="Spore Coat Polysaccharide Biosynthesis Protein SpsA, Chain A"/>
    <property type="match status" value="1"/>
</dbReference>
<reference evidence="10 11" key="1">
    <citation type="submission" date="2015-09" db="EMBL/GenBank/DDBJ databases">
        <authorList>
            <consortium name="Pathogen Informatics"/>
        </authorList>
    </citation>
    <scope>NUCLEOTIDE SEQUENCE [LARGE SCALE GENOMIC DNA]</scope>
    <source>
        <strain evidence="10 11">2789STDY5608850</strain>
    </source>
</reference>
<keyword evidence="4 8" id="KW-0812">Transmembrane</keyword>
<sequence>MLLNKEKNFISAVVYVHNQETQIYRFLELVNETLRNSFEKYEIICVNDASTDGCIKEIKRYASAVKGNVISILNMSFYQGLELSMNAGVDLAIGDFVFEFDLPLASYSSNLIIDVYQRSLQGYDIVAAAPLHGKRTSSKIFYAVFNRLSHTQYLLRTESFRILSRRGINRVHSMSRTIPYRKAVYANCGLKTDVITYDNERYLSFQDKDTLHKQKDTALDAMILYTDIAYRFSMIFAYIMMLITTLTGIYTVCIYIGGRPVVGWTTTMLFLSFAFLGLFVILTIIIKYMSLILKINFNKQKYIIESIEKITN</sequence>
<dbReference type="InterPro" id="IPR050256">
    <property type="entry name" value="Glycosyltransferase_2"/>
</dbReference>
<dbReference type="SUPFAM" id="SSF53448">
    <property type="entry name" value="Nucleotide-diphospho-sugar transferases"/>
    <property type="match status" value="1"/>
</dbReference>
<dbReference type="GO" id="GO:0009103">
    <property type="term" value="P:lipopolysaccharide biosynthetic process"/>
    <property type="evidence" value="ECO:0007669"/>
    <property type="project" value="UniProtKB-KW"/>
</dbReference>
<dbReference type="Pfam" id="PF00535">
    <property type="entry name" value="Glycos_transf_2"/>
    <property type="match status" value="1"/>
</dbReference>
<evidence type="ECO:0000259" key="9">
    <source>
        <dbReference type="Pfam" id="PF00535"/>
    </source>
</evidence>
<evidence type="ECO:0000256" key="2">
    <source>
        <dbReference type="ARBA" id="ARBA00022676"/>
    </source>
</evidence>
<feature type="transmembrane region" description="Helical" evidence="8">
    <location>
        <begin position="235"/>
        <end position="257"/>
    </location>
</feature>
<evidence type="ECO:0000256" key="1">
    <source>
        <dbReference type="ARBA" id="ARBA00022475"/>
    </source>
</evidence>
<dbReference type="PANTHER" id="PTHR48090">
    <property type="entry name" value="UNDECAPRENYL-PHOSPHATE 4-DEOXY-4-FORMAMIDO-L-ARABINOSE TRANSFERASE-RELATED"/>
    <property type="match status" value="1"/>
</dbReference>
<feature type="transmembrane region" description="Helical" evidence="8">
    <location>
        <begin position="269"/>
        <end position="293"/>
    </location>
</feature>
<evidence type="ECO:0000256" key="8">
    <source>
        <dbReference type="SAM" id="Phobius"/>
    </source>
</evidence>
<organism evidence="10 11">
    <name type="scientific">Hungatella hathewayi</name>
    <dbReference type="NCBI Taxonomy" id="154046"/>
    <lineage>
        <taxon>Bacteria</taxon>
        <taxon>Bacillati</taxon>
        <taxon>Bacillota</taxon>
        <taxon>Clostridia</taxon>
        <taxon>Lachnospirales</taxon>
        <taxon>Lachnospiraceae</taxon>
        <taxon>Hungatella</taxon>
    </lineage>
</organism>